<evidence type="ECO:0000256" key="1">
    <source>
        <dbReference type="SAM" id="MobiDB-lite"/>
    </source>
</evidence>
<protein>
    <submittedName>
        <fullName evidence="2">Uncharacterized protein</fullName>
    </submittedName>
</protein>
<feature type="region of interest" description="Disordered" evidence="1">
    <location>
        <begin position="50"/>
        <end position="107"/>
    </location>
</feature>
<dbReference type="STRING" id="157652.A0A371EEL3"/>
<sequence>MPGYGASSSLNLNWLFGLLGLGEKGAPISDHTTNTIHQFILLLLAEDTETNPNANDEVDHEGNPSGVLDHFFESQQGEEEEHPSGELDHYSDGGHHRRAAAPNHDAGRRHGGCAFCGNFTTTRCSRCKAARYW</sequence>
<proteinExistence type="predicted"/>
<name>A0A371EEL3_MUCPR</name>
<accession>A0A371EEL3</accession>
<comment type="caution">
    <text evidence="2">The sequence shown here is derived from an EMBL/GenBank/DDBJ whole genome shotgun (WGS) entry which is preliminary data.</text>
</comment>
<evidence type="ECO:0000313" key="3">
    <source>
        <dbReference type="Proteomes" id="UP000257109"/>
    </source>
</evidence>
<organism evidence="2 3">
    <name type="scientific">Mucuna pruriens</name>
    <name type="common">Velvet bean</name>
    <name type="synonym">Dolichos pruriens</name>
    <dbReference type="NCBI Taxonomy" id="157652"/>
    <lineage>
        <taxon>Eukaryota</taxon>
        <taxon>Viridiplantae</taxon>
        <taxon>Streptophyta</taxon>
        <taxon>Embryophyta</taxon>
        <taxon>Tracheophyta</taxon>
        <taxon>Spermatophyta</taxon>
        <taxon>Magnoliopsida</taxon>
        <taxon>eudicotyledons</taxon>
        <taxon>Gunneridae</taxon>
        <taxon>Pentapetalae</taxon>
        <taxon>rosids</taxon>
        <taxon>fabids</taxon>
        <taxon>Fabales</taxon>
        <taxon>Fabaceae</taxon>
        <taxon>Papilionoideae</taxon>
        <taxon>50 kb inversion clade</taxon>
        <taxon>NPAAA clade</taxon>
        <taxon>indigoferoid/millettioid clade</taxon>
        <taxon>Phaseoleae</taxon>
        <taxon>Mucuna</taxon>
    </lineage>
</organism>
<reference evidence="2" key="1">
    <citation type="submission" date="2018-05" db="EMBL/GenBank/DDBJ databases">
        <title>Draft genome of Mucuna pruriens seed.</title>
        <authorList>
            <person name="Nnadi N.E."/>
            <person name="Vos R."/>
            <person name="Hasami M.H."/>
            <person name="Devisetty U.K."/>
            <person name="Aguiy J.C."/>
        </authorList>
    </citation>
    <scope>NUCLEOTIDE SEQUENCE [LARGE SCALE GENOMIC DNA]</scope>
    <source>
        <strain evidence="2">JCA_2017</strain>
    </source>
</reference>
<evidence type="ECO:0000313" key="2">
    <source>
        <dbReference type="EMBL" id="RDX64478.1"/>
    </source>
</evidence>
<gene>
    <name evidence="2" type="ORF">CR513_56966</name>
</gene>
<dbReference type="AlphaFoldDB" id="A0A371EEL3"/>
<feature type="non-terminal residue" evidence="2">
    <location>
        <position position="1"/>
    </location>
</feature>
<keyword evidence="3" id="KW-1185">Reference proteome</keyword>
<dbReference type="Proteomes" id="UP000257109">
    <property type="component" value="Unassembled WGS sequence"/>
</dbReference>
<feature type="compositionally biased region" description="Basic and acidic residues" evidence="1">
    <location>
        <begin position="82"/>
        <end position="94"/>
    </location>
</feature>
<dbReference type="OrthoDB" id="5855668at2759"/>
<dbReference type="EMBL" id="QJKJ01014362">
    <property type="protein sequence ID" value="RDX64478.1"/>
    <property type="molecule type" value="Genomic_DNA"/>
</dbReference>